<protein>
    <submittedName>
        <fullName evidence="7">DNA mismatch endonuclease Vsr</fullName>
    </submittedName>
</protein>
<keyword evidence="3" id="KW-0227">DNA damage</keyword>
<keyword evidence="1" id="KW-0540">Nuclease</keyword>
<dbReference type="GO" id="GO:0016787">
    <property type="term" value="F:hydrolase activity"/>
    <property type="evidence" value="ECO:0007669"/>
    <property type="project" value="UniProtKB-KW"/>
</dbReference>
<comment type="similarity">
    <text evidence="6">Belongs to the Vsr family.</text>
</comment>
<dbReference type="GO" id="GO:0004519">
    <property type="term" value="F:endonuclease activity"/>
    <property type="evidence" value="ECO:0007669"/>
    <property type="project" value="UniProtKB-KW"/>
</dbReference>
<dbReference type="InterPro" id="IPR004603">
    <property type="entry name" value="DNA_mismatch_endonuc_vsr"/>
</dbReference>
<evidence type="ECO:0000256" key="2">
    <source>
        <dbReference type="ARBA" id="ARBA00022759"/>
    </source>
</evidence>
<dbReference type="Proteomes" id="UP000005359">
    <property type="component" value="Unassembled WGS sequence"/>
</dbReference>
<dbReference type="GeneID" id="92865256"/>
<keyword evidence="2 7" id="KW-0255">Endonuclease</keyword>
<evidence type="ECO:0000256" key="5">
    <source>
        <dbReference type="ARBA" id="ARBA00023204"/>
    </source>
</evidence>
<dbReference type="STRING" id="411461.DORFOR_02022"/>
<evidence type="ECO:0000256" key="1">
    <source>
        <dbReference type="ARBA" id="ARBA00022722"/>
    </source>
</evidence>
<sequence>MKAKERVFNNVTEQRRKTMSKIRGKNTTIEVTLQKALWAKGYRYLRIKASKYRHHSIST</sequence>
<evidence type="ECO:0000313" key="8">
    <source>
        <dbReference type="Proteomes" id="UP000005359"/>
    </source>
</evidence>
<dbReference type="SUPFAM" id="SSF52980">
    <property type="entry name" value="Restriction endonuclease-like"/>
    <property type="match status" value="1"/>
</dbReference>
<accession>B0G6N8</accession>
<dbReference type="GO" id="GO:0006298">
    <property type="term" value="P:mismatch repair"/>
    <property type="evidence" value="ECO:0007669"/>
    <property type="project" value="InterPro"/>
</dbReference>
<evidence type="ECO:0000313" key="7">
    <source>
        <dbReference type="EMBL" id="EDR46799.1"/>
    </source>
</evidence>
<reference evidence="7 8" key="2">
    <citation type="submission" date="2007-10" db="EMBL/GenBank/DDBJ databases">
        <authorList>
            <person name="Fulton L."/>
            <person name="Clifton S."/>
            <person name="Fulton B."/>
            <person name="Xu J."/>
            <person name="Minx P."/>
            <person name="Pepin K.H."/>
            <person name="Johnson M."/>
            <person name="Thiruvilangam P."/>
            <person name="Bhonagiri V."/>
            <person name="Nash W.E."/>
            <person name="Wang C."/>
            <person name="Mardis E.R."/>
            <person name="Wilson R.K."/>
        </authorList>
    </citation>
    <scope>NUCLEOTIDE SEQUENCE [LARGE SCALE GENOMIC DNA]</scope>
    <source>
        <strain evidence="7 8">ATCC 27755</strain>
    </source>
</reference>
<evidence type="ECO:0000256" key="6">
    <source>
        <dbReference type="ARBA" id="ARBA00029466"/>
    </source>
</evidence>
<proteinExistence type="inferred from homology"/>
<keyword evidence="4" id="KW-0378">Hydrolase</keyword>
<evidence type="ECO:0000256" key="3">
    <source>
        <dbReference type="ARBA" id="ARBA00022763"/>
    </source>
</evidence>
<reference evidence="7 8" key="1">
    <citation type="submission" date="2007-10" db="EMBL/GenBank/DDBJ databases">
        <title>Draft genome sequence of Dorea formicigenerans(ATCC 27755).</title>
        <authorList>
            <person name="Sudarsanam P."/>
            <person name="Ley R."/>
            <person name="Guruge J."/>
            <person name="Turnbaugh P.J."/>
            <person name="Mahowald M."/>
            <person name="Liep D."/>
            <person name="Gordon J."/>
        </authorList>
    </citation>
    <scope>NUCLEOTIDE SEQUENCE [LARGE SCALE GENOMIC DNA]</scope>
    <source>
        <strain evidence="7 8">ATCC 27755</strain>
    </source>
</reference>
<name>B0G6N8_9FIRM</name>
<keyword evidence="5" id="KW-0234">DNA repair</keyword>
<dbReference type="AlphaFoldDB" id="B0G6N8"/>
<dbReference type="InterPro" id="IPR011335">
    <property type="entry name" value="Restrct_endonuc-II-like"/>
</dbReference>
<organism evidence="7 8">
    <name type="scientific">Dorea formicigenerans ATCC 27755</name>
    <dbReference type="NCBI Taxonomy" id="411461"/>
    <lineage>
        <taxon>Bacteria</taxon>
        <taxon>Bacillati</taxon>
        <taxon>Bacillota</taxon>
        <taxon>Clostridia</taxon>
        <taxon>Lachnospirales</taxon>
        <taxon>Lachnospiraceae</taxon>
        <taxon>Dorea</taxon>
    </lineage>
</organism>
<dbReference type="PaxDb" id="411461-DORFOR_02022"/>
<evidence type="ECO:0000256" key="4">
    <source>
        <dbReference type="ARBA" id="ARBA00022801"/>
    </source>
</evidence>
<comment type="caution">
    <text evidence="7">The sequence shown here is derived from an EMBL/GenBank/DDBJ whole genome shotgun (WGS) entry which is preliminary data.</text>
</comment>
<dbReference type="RefSeq" id="WP_005333663.1">
    <property type="nucleotide sequence ID" value="NZ_AAXA02000014.1"/>
</dbReference>
<dbReference type="EMBL" id="AAXA02000014">
    <property type="protein sequence ID" value="EDR46799.1"/>
    <property type="molecule type" value="Genomic_DNA"/>
</dbReference>
<dbReference type="Pfam" id="PF03852">
    <property type="entry name" value="Vsr"/>
    <property type="match status" value="1"/>
</dbReference>
<gene>
    <name evidence="7" type="ORF">DORFOR_02022</name>
</gene>